<dbReference type="Pfam" id="PF08477">
    <property type="entry name" value="Roc"/>
    <property type="match status" value="1"/>
</dbReference>
<organism evidence="1 2">
    <name type="scientific">Trichinella zimbabwensis</name>
    <dbReference type="NCBI Taxonomy" id="268475"/>
    <lineage>
        <taxon>Eukaryota</taxon>
        <taxon>Metazoa</taxon>
        <taxon>Ecdysozoa</taxon>
        <taxon>Nematoda</taxon>
        <taxon>Enoplea</taxon>
        <taxon>Dorylaimia</taxon>
        <taxon>Trichinellida</taxon>
        <taxon>Trichinellidae</taxon>
        <taxon>Trichinella</taxon>
    </lineage>
</organism>
<protein>
    <submittedName>
        <fullName evidence="1">Rab-like protein 6</fullName>
    </submittedName>
</protein>
<dbReference type="GO" id="GO:0005829">
    <property type="term" value="C:cytosol"/>
    <property type="evidence" value="ECO:0007669"/>
    <property type="project" value="TreeGrafter"/>
</dbReference>
<name>A0A0V1HF64_9BILA</name>
<gene>
    <name evidence="1" type="primary">RABL6</name>
    <name evidence="1" type="ORF">T11_14015</name>
</gene>
<dbReference type="Proteomes" id="UP000055024">
    <property type="component" value="Unassembled WGS sequence"/>
</dbReference>
<dbReference type="SMART" id="SM00175">
    <property type="entry name" value="RAB"/>
    <property type="match status" value="1"/>
</dbReference>
<evidence type="ECO:0000313" key="2">
    <source>
        <dbReference type="Proteomes" id="UP000055024"/>
    </source>
</evidence>
<dbReference type="PRINTS" id="PR00449">
    <property type="entry name" value="RASTRNSFRMNG"/>
</dbReference>
<comment type="caution">
    <text evidence="1">The sequence shown here is derived from an EMBL/GenBank/DDBJ whole genome shotgun (WGS) entry which is preliminary data.</text>
</comment>
<dbReference type="PANTHER" id="PTHR14932:SF1">
    <property type="entry name" value="RAB-LIKE PROTEIN 6"/>
    <property type="match status" value="1"/>
</dbReference>
<dbReference type="EMBL" id="JYDP01000084">
    <property type="protein sequence ID" value="KRZ08613.1"/>
    <property type="molecule type" value="Genomic_DNA"/>
</dbReference>
<dbReference type="InterPro" id="IPR040385">
    <property type="entry name" value="RABL6"/>
</dbReference>
<dbReference type="InterPro" id="IPR027417">
    <property type="entry name" value="P-loop_NTPase"/>
</dbReference>
<proteinExistence type="predicted"/>
<dbReference type="SUPFAM" id="SSF52540">
    <property type="entry name" value="P-loop containing nucleoside triphosphate hydrolases"/>
    <property type="match status" value="1"/>
</dbReference>
<dbReference type="PROSITE" id="PS51419">
    <property type="entry name" value="RAB"/>
    <property type="match status" value="1"/>
</dbReference>
<dbReference type="STRING" id="268475.A0A0V1HF64"/>
<feature type="non-terminal residue" evidence="1">
    <location>
        <position position="1"/>
    </location>
</feature>
<sequence>LQCAVSAMFFSRKKKSASSSQFHSSPDAGAVHGITSLPQNLRMKFKRGVNYNMKILLRGDRNVGKSCLLRRLQGGPFIGQYIPTEEIQVASVEWSYKTRDDVIKVDIWDVVDRSRKKTRNVDNLKLTNDSVEIVEPSLDASFIDVYQGAHGVVLMFDVTKPWTWDYVKTELPRIPSHIPVLVLANRLDVQSAREVAEDSCRLFLCDFARSSRSAVVRYGEASMRNGFGLKLLHLFFNVPFLLLERQTLQSQLDRNTEELDVTIQEIDLYEQSPDGNYSTFLETRVHGNKKSTTVHGHELCEQEPCPVRSAPKNTTDACNTDDSLHKATNVNDASSISAAAAAAAVTTVREEVNEDLQNSELNNWLNCDSSEKIVSHQEQFYESDDSDSPNPMVAQIPVDSSDEEESIATTTETRASNPESILRKYFTNFQISDSNGLVKQRCNVFLPETMGCTEYHHTIFYGQSIQMIQHDVVRFRQNVRITRDWRIFIENNLQQMWRQYRWFTVFAKHWYFGKFLCVRRVFIITFFTAAGGIIRNGRRLISVQCVKNFWIVRLWQIVITNPTAINVKFEFMTPFRQIDYCNKIFMTANHRKLFFPPIPAAAETYAFRIA</sequence>
<dbReference type="OrthoDB" id="207081at2759"/>
<accession>A0A0V1HF64</accession>
<dbReference type="GO" id="GO:0005525">
    <property type="term" value="F:GTP binding"/>
    <property type="evidence" value="ECO:0007669"/>
    <property type="project" value="InterPro"/>
</dbReference>
<reference evidence="1 2" key="1">
    <citation type="submission" date="2015-01" db="EMBL/GenBank/DDBJ databases">
        <title>Evolution of Trichinella species and genotypes.</title>
        <authorList>
            <person name="Korhonen P.K."/>
            <person name="Edoardo P."/>
            <person name="Giuseppe L.R."/>
            <person name="Gasser R.B."/>
        </authorList>
    </citation>
    <scope>NUCLEOTIDE SEQUENCE [LARGE SCALE GENOMIC DNA]</scope>
    <source>
        <strain evidence="1">ISS1029</strain>
    </source>
</reference>
<dbReference type="AlphaFoldDB" id="A0A0V1HF64"/>
<dbReference type="Gene3D" id="3.40.50.300">
    <property type="entry name" value="P-loop containing nucleotide triphosphate hydrolases"/>
    <property type="match status" value="1"/>
</dbReference>
<keyword evidence="2" id="KW-1185">Reference proteome</keyword>
<dbReference type="PANTHER" id="PTHR14932">
    <property type="entry name" value="RAS GTPASE-RELATED"/>
    <property type="match status" value="1"/>
</dbReference>
<dbReference type="GO" id="GO:0005634">
    <property type="term" value="C:nucleus"/>
    <property type="evidence" value="ECO:0007669"/>
    <property type="project" value="TreeGrafter"/>
</dbReference>
<evidence type="ECO:0000313" key="1">
    <source>
        <dbReference type="EMBL" id="KRZ08613.1"/>
    </source>
</evidence>